<proteinExistence type="predicted"/>
<dbReference type="EMBL" id="CM004396">
    <property type="protein sequence ID" value="KAG8645054.1"/>
    <property type="molecule type" value="Genomic_DNA"/>
</dbReference>
<organism evidence="1 2">
    <name type="scientific">Manihot esculenta</name>
    <name type="common">Cassava</name>
    <name type="synonym">Jatropha manihot</name>
    <dbReference type="NCBI Taxonomy" id="3983"/>
    <lineage>
        <taxon>Eukaryota</taxon>
        <taxon>Viridiplantae</taxon>
        <taxon>Streptophyta</taxon>
        <taxon>Embryophyta</taxon>
        <taxon>Tracheophyta</taxon>
        <taxon>Spermatophyta</taxon>
        <taxon>Magnoliopsida</taxon>
        <taxon>eudicotyledons</taxon>
        <taxon>Gunneridae</taxon>
        <taxon>Pentapetalae</taxon>
        <taxon>rosids</taxon>
        <taxon>fabids</taxon>
        <taxon>Malpighiales</taxon>
        <taxon>Euphorbiaceae</taxon>
        <taxon>Crotonoideae</taxon>
        <taxon>Manihoteae</taxon>
        <taxon>Manihot</taxon>
    </lineage>
</organism>
<reference evidence="2" key="1">
    <citation type="journal article" date="2016" name="Nat. Biotechnol.">
        <title>Sequencing wild and cultivated cassava and related species reveals extensive interspecific hybridization and genetic diversity.</title>
        <authorList>
            <person name="Bredeson J.V."/>
            <person name="Lyons J.B."/>
            <person name="Prochnik S.E."/>
            <person name="Wu G.A."/>
            <person name="Ha C.M."/>
            <person name="Edsinger-Gonzales E."/>
            <person name="Grimwood J."/>
            <person name="Schmutz J."/>
            <person name="Rabbi I.Y."/>
            <person name="Egesi C."/>
            <person name="Nauluvula P."/>
            <person name="Lebot V."/>
            <person name="Ndunguru J."/>
            <person name="Mkamilo G."/>
            <person name="Bart R.S."/>
            <person name="Setter T.L."/>
            <person name="Gleadow R.M."/>
            <person name="Kulakow P."/>
            <person name="Ferguson M.E."/>
            <person name="Rounsley S."/>
            <person name="Rokhsar D.S."/>
        </authorList>
    </citation>
    <scope>NUCLEOTIDE SEQUENCE [LARGE SCALE GENOMIC DNA]</scope>
    <source>
        <strain evidence="2">cv. AM560-2</strain>
    </source>
</reference>
<accession>A0ACB7GYU8</accession>
<protein>
    <submittedName>
        <fullName evidence="1">Uncharacterized protein</fullName>
    </submittedName>
</protein>
<gene>
    <name evidence="1" type="ORF">MANES_10G029532v8</name>
</gene>
<name>A0ACB7GYU8_MANES</name>
<keyword evidence="2" id="KW-1185">Reference proteome</keyword>
<sequence length="99" mass="10894">MTGITEIVPERKSPTSCLMICLKDFNPRTINLYVVHWSAKSALMSSEEETPQIEYEADTDDLFKVAALCHSSPSQQGIATARSNKDIDAFPSSNQDLGT</sequence>
<evidence type="ECO:0000313" key="2">
    <source>
        <dbReference type="Proteomes" id="UP000091857"/>
    </source>
</evidence>
<evidence type="ECO:0000313" key="1">
    <source>
        <dbReference type="EMBL" id="KAG8645054.1"/>
    </source>
</evidence>
<dbReference type="Proteomes" id="UP000091857">
    <property type="component" value="Chromosome 10"/>
</dbReference>
<comment type="caution">
    <text evidence="1">The sequence shown here is derived from an EMBL/GenBank/DDBJ whole genome shotgun (WGS) entry which is preliminary data.</text>
</comment>